<evidence type="ECO:0000259" key="3">
    <source>
        <dbReference type="Pfam" id="PF16370"/>
    </source>
</evidence>
<keyword evidence="6" id="KW-1185">Reference proteome</keyword>
<keyword evidence="1" id="KW-0732">Signal</keyword>
<dbReference type="RefSeq" id="WP_106134152.1">
    <property type="nucleotide sequence ID" value="NZ_PVTR01000007.1"/>
</dbReference>
<proteinExistence type="predicted"/>
<dbReference type="OrthoDB" id="1776264at2"/>
<dbReference type="Pfam" id="PF16370">
    <property type="entry name" value="MetallophosC"/>
    <property type="match status" value="1"/>
</dbReference>
<dbReference type="InterPro" id="IPR004843">
    <property type="entry name" value="Calcineurin-like_PHP"/>
</dbReference>
<dbReference type="InterPro" id="IPR032285">
    <property type="entry name" value="Metallophos_N"/>
</dbReference>
<dbReference type="Proteomes" id="UP000238157">
    <property type="component" value="Unassembled WGS sequence"/>
</dbReference>
<dbReference type="EMBL" id="PVTR01000007">
    <property type="protein sequence ID" value="PRY87134.1"/>
    <property type="molecule type" value="Genomic_DNA"/>
</dbReference>
<dbReference type="InterPro" id="IPR032288">
    <property type="entry name" value="Metallophos_C"/>
</dbReference>
<feature type="signal peptide" evidence="1">
    <location>
        <begin position="1"/>
        <end position="19"/>
    </location>
</feature>
<reference evidence="5 6" key="1">
    <citation type="submission" date="2018-03" db="EMBL/GenBank/DDBJ databases">
        <title>Genomic Encyclopedia of Archaeal and Bacterial Type Strains, Phase II (KMG-II): from individual species to whole genera.</title>
        <authorList>
            <person name="Goeker M."/>
        </authorList>
    </citation>
    <scope>NUCLEOTIDE SEQUENCE [LARGE SCALE GENOMIC DNA]</scope>
    <source>
        <strain evidence="5 6">DSM 27929</strain>
    </source>
</reference>
<dbReference type="Gene3D" id="3.60.21.10">
    <property type="match status" value="1"/>
</dbReference>
<dbReference type="InterPro" id="IPR051918">
    <property type="entry name" value="STPP_CPPED1"/>
</dbReference>
<dbReference type="Pfam" id="PF16371">
    <property type="entry name" value="MetallophosN"/>
    <property type="match status" value="1"/>
</dbReference>
<comment type="caution">
    <text evidence="5">The sequence shown here is derived from an EMBL/GenBank/DDBJ whole genome shotgun (WGS) entry which is preliminary data.</text>
</comment>
<feature type="chain" id="PRO_5015673475" evidence="1">
    <location>
        <begin position="20"/>
        <end position="520"/>
    </location>
</feature>
<name>A0A2T0WKU3_9BACT</name>
<dbReference type="InterPro" id="IPR029052">
    <property type="entry name" value="Metallo-depent_PP-like"/>
</dbReference>
<organism evidence="5 6">
    <name type="scientific">Mongoliibacter ruber</name>
    <dbReference type="NCBI Taxonomy" id="1750599"/>
    <lineage>
        <taxon>Bacteria</taxon>
        <taxon>Pseudomonadati</taxon>
        <taxon>Bacteroidota</taxon>
        <taxon>Cytophagia</taxon>
        <taxon>Cytophagales</taxon>
        <taxon>Cyclobacteriaceae</taxon>
        <taxon>Mongoliibacter</taxon>
    </lineage>
</organism>
<dbReference type="PANTHER" id="PTHR43143:SF6">
    <property type="entry name" value="BLL3016 PROTEIN"/>
    <property type="match status" value="1"/>
</dbReference>
<evidence type="ECO:0000259" key="4">
    <source>
        <dbReference type="Pfam" id="PF16371"/>
    </source>
</evidence>
<feature type="domain" description="Calcineurin-like phosphoesterase" evidence="2">
    <location>
        <begin position="137"/>
        <end position="323"/>
    </location>
</feature>
<feature type="domain" description="Calcineurin-like phosphoesterase N-terminal" evidence="4">
    <location>
        <begin position="37"/>
        <end position="108"/>
    </location>
</feature>
<dbReference type="SUPFAM" id="SSF56300">
    <property type="entry name" value="Metallo-dependent phosphatases"/>
    <property type="match status" value="1"/>
</dbReference>
<protein>
    <submittedName>
        <fullName evidence="5">3',5'-cyclic AMP phosphodiesterase CpdA</fullName>
    </submittedName>
</protein>
<feature type="domain" description="Calcineurin-like phosphoesterase C-terminal" evidence="3">
    <location>
        <begin position="344"/>
        <end position="509"/>
    </location>
</feature>
<dbReference type="Pfam" id="PF00149">
    <property type="entry name" value="Metallophos"/>
    <property type="match status" value="1"/>
</dbReference>
<dbReference type="GO" id="GO:0016787">
    <property type="term" value="F:hydrolase activity"/>
    <property type="evidence" value="ECO:0007669"/>
    <property type="project" value="InterPro"/>
</dbReference>
<dbReference type="PANTHER" id="PTHR43143">
    <property type="entry name" value="METALLOPHOSPHOESTERASE, CALCINEURIN SUPERFAMILY"/>
    <property type="match status" value="1"/>
</dbReference>
<sequence>MKKILLGIYVFFLANALQAQFVTGIVYEDGNQNGKKERREKGIAGVAVSNGQEVVLTDDSGKYELPISDDQVIFVIKPSAYNLPVDENNLPQFFYIHKPSGSPATYQFPGVAPTGDLPKSVDFGLLPGDEKNKFTALIFGDPQPYSEEQLGFFDRGVVSEVVGIEGVDFGISLGDIVGDDPDLFQPYAKVISKVGVPWYSVMGNHDMNFDAKSDELSDESFTANFGPATYAFNHGEVHFIVLENILYPDPRDGLGYWGGFRPDQMAFIENNLKTVPKDKLIVLFMHIPLFEEGDSFRDADREKLFELLSDFPYTVSLSAHTHYMKQTFFGKEDGYQQAKPHHHFNIGTPSGDWYSGEMVEMGVPASTMRDGSPNGYVFMDFDGTDYIARYKPAKRASDYQIEIFAPKVLKKGVRTSAAFFANFFTGTKDDVVKLRINKGEWKEMYNIEDYDPSYLVNMFRWDTSDKPVEGRRPSSPVRTDHLWRIGIPSDLPTGEHSIEVMAEDMYGNTHKAEKKFRVVE</sequence>
<evidence type="ECO:0000256" key="1">
    <source>
        <dbReference type="SAM" id="SignalP"/>
    </source>
</evidence>
<evidence type="ECO:0000313" key="5">
    <source>
        <dbReference type="EMBL" id="PRY87134.1"/>
    </source>
</evidence>
<evidence type="ECO:0000313" key="6">
    <source>
        <dbReference type="Proteomes" id="UP000238157"/>
    </source>
</evidence>
<gene>
    <name evidence="5" type="ORF">CLW00_107203</name>
</gene>
<evidence type="ECO:0000259" key="2">
    <source>
        <dbReference type="Pfam" id="PF00149"/>
    </source>
</evidence>
<dbReference type="AlphaFoldDB" id="A0A2T0WKU3"/>
<accession>A0A2T0WKU3</accession>